<reference evidence="1" key="1">
    <citation type="submission" date="2020-10" db="EMBL/GenBank/DDBJ databases">
        <authorList>
            <person name="Gilroy R."/>
        </authorList>
    </citation>
    <scope>NUCLEOTIDE SEQUENCE</scope>
    <source>
        <strain evidence="1">CHK157-1446</strain>
    </source>
</reference>
<evidence type="ECO:0000313" key="1">
    <source>
        <dbReference type="EMBL" id="HIS24770.1"/>
    </source>
</evidence>
<dbReference type="Proteomes" id="UP000823982">
    <property type="component" value="Unassembled WGS sequence"/>
</dbReference>
<evidence type="ECO:0000313" key="2">
    <source>
        <dbReference type="Proteomes" id="UP000823982"/>
    </source>
</evidence>
<dbReference type="EMBL" id="DVIR01000047">
    <property type="protein sequence ID" value="HIS24770.1"/>
    <property type="molecule type" value="Genomic_DNA"/>
</dbReference>
<gene>
    <name evidence="1" type="ORF">IAD01_05135</name>
</gene>
<dbReference type="Gene3D" id="2.40.160.20">
    <property type="match status" value="1"/>
</dbReference>
<protein>
    <submittedName>
        <fullName evidence="1">DUF3237 family protein</fullName>
    </submittedName>
</protein>
<reference evidence="1" key="2">
    <citation type="journal article" date="2021" name="PeerJ">
        <title>Extensive microbial diversity within the chicken gut microbiome revealed by metagenomics and culture.</title>
        <authorList>
            <person name="Gilroy R."/>
            <person name="Ravi A."/>
            <person name="Getino M."/>
            <person name="Pursley I."/>
            <person name="Horton D.L."/>
            <person name="Alikhan N.F."/>
            <person name="Baker D."/>
            <person name="Gharbi K."/>
            <person name="Hall N."/>
            <person name="Watson M."/>
            <person name="Adriaenssens E.M."/>
            <person name="Foster-Nyarko E."/>
            <person name="Jarju S."/>
            <person name="Secka A."/>
            <person name="Antonio M."/>
            <person name="Oren A."/>
            <person name="Chaudhuri R.R."/>
            <person name="La Ragione R."/>
            <person name="Hildebrand F."/>
            <person name="Pallen M.J."/>
        </authorList>
    </citation>
    <scope>NUCLEOTIDE SEQUENCE</scope>
    <source>
        <strain evidence="1">CHK157-1446</strain>
    </source>
</reference>
<dbReference type="Pfam" id="PF11578">
    <property type="entry name" value="DUF3237"/>
    <property type="match status" value="1"/>
</dbReference>
<accession>A0A9D1ENV9</accession>
<comment type="caution">
    <text evidence="1">The sequence shown here is derived from an EMBL/GenBank/DDBJ whole genome shotgun (WGS) entry which is preliminary data.</text>
</comment>
<proteinExistence type="predicted"/>
<sequence>MTQNEEENAEEQTEEEEKEVTLELVLTIDIKTTGYDYLDGHEADIAMIPFNGTAHGDYFNGTVIGTGVDTQTITPDGVCHYSARYMITGTDYEGNECRVFIENNGTDMAKCVPTIYTDSDLLADWETSDMRSVVTGAEGGVCVQVYKATEVEPDAGDAE</sequence>
<dbReference type="AlphaFoldDB" id="A0A9D1ENV9"/>
<organism evidence="1 2">
    <name type="scientific">Candidatus Faeciplasma gallinarum</name>
    <dbReference type="NCBI Taxonomy" id="2840799"/>
    <lineage>
        <taxon>Bacteria</taxon>
        <taxon>Bacillati</taxon>
        <taxon>Bacillota</taxon>
        <taxon>Clostridia</taxon>
        <taxon>Eubacteriales</taxon>
        <taxon>Oscillospiraceae</taxon>
        <taxon>Oscillospiraceae incertae sedis</taxon>
        <taxon>Candidatus Faeciplasma</taxon>
    </lineage>
</organism>
<name>A0A9D1ENV9_9FIRM</name>